<dbReference type="Proteomes" id="UP000287385">
    <property type="component" value="Unassembled WGS sequence"/>
</dbReference>
<dbReference type="AlphaFoldDB" id="A0A401X410"/>
<organism evidence="1 2">
    <name type="scientific">Acetobacter pasteurianus NBRC 3278</name>
    <dbReference type="NCBI Taxonomy" id="1226660"/>
    <lineage>
        <taxon>Bacteria</taxon>
        <taxon>Pseudomonadati</taxon>
        <taxon>Pseudomonadota</taxon>
        <taxon>Alphaproteobacteria</taxon>
        <taxon>Acetobacterales</taxon>
        <taxon>Acetobacteraceae</taxon>
        <taxon>Acetobacter</taxon>
    </lineage>
</organism>
<protein>
    <submittedName>
        <fullName evidence="1">Uncharacterized protein</fullName>
    </submittedName>
</protein>
<proteinExistence type="predicted"/>
<accession>A0A401X410</accession>
<sequence>MAKEIAISPDGFVAEIQGRGFLGEASLIAGCHEQTAPPPVLDDELVHV</sequence>
<gene>
    <name evidence="1" type="ORF">NBRC3278_1675</name>
</gene>
<reference evidence="1 2" key="1">
    <citation type="submission" date="2016-06" db="EMBL/GenBank/DDBJ databases">
        <title>Acetobacter pasteurianus NBRC 3278 whole genome sequencing project.</title>
        <authorList>
            <person name="Matsutani M."/>
            <person name="Shiwa Y."/>
            <person name="Okamoto-Kainuma A."/>
            <person name="Ishikawa M."/>
            <person name="Koizumi Y."/>
            <person name="Yoshikawa H."/>
            <person name="Yakushi T."/>
            <person name="Matsushita K."/>
        </authorList>
    </citation>
    <scope>NUCLEOTIDE SEQUENCE [LARGE SCALE GENOMIC DNA]</scope>
    <source>
        <strain evidence="1 2">NBRC 3278</strain>
    </source>
</reference>
<comment type="caution">
    <text evidence="1">The sequence shown here is derived from an EMBL/GenBank/DDBJ whole genome shotgun (WGS) entry which is preliminary data.</text>
</comment>
<evidence type="ECO:0000313" key="1">
    <source>
        <dbReference type="EMBL" id="GCD62582.1"/>
    </source>
</evidence>
<keyword evidence="2" id="KW-1185">Reference proteome</keyword>
<evidence type="ECO:0000313" key="2">
    <source>
        <dbReference type="Proteomes" id="UP000287385"/>
    </source>
</evidence>
<name>A0A401X410_ACEPA</name>
<dbReference type="EMBL" id="BDEV01000064">
    <property type="protein sequence ID" value="GCD62582.1"/>
    <property type="molecule type" value="Genomic_DNA"/>
</dbReference>